<gene>
    <name evidence="2" type="ORF">K0M31_012660</name>
</gene>
<evidence type="ECO:0000259" key="1">
    <source>
        <dbReference type="Pfam" id="PF18701"/>
    </source>
</evidence>
<comment type="caution">
    <text evidence="2">The sequence shown here is derived from an EMBL/GenBank/DDBJ whole genome shotgun (WGS) entry which is preliminary data.</text>
</comment>
<keyword evidence="3" id="KW-1185">Reference proteome</keyword>
<dbReference type="EMBL" id="JAHYIQ010000032">
    <property type="protein sequence ID" value="KAK1120300.1"/>
    <property type="molecule type" value="Genomic_DNA"/>
</dbReference>
<evidence type="ECO:0000313" key="3">
    <source>
        <dbReference type="Proteomes" id="UP001177670"/>
    </source>
</evidence>
<dbReference type="Pfam" id="PF18701">
    <property type="entry name" value="DUF5641"/>
    <property type="match status" value="1"/>
</dbReference>
<dbReference type="InterPro" id="IPR040676">
    <property type="entry name" value="DUF5641"/>
</dbReference>
<reference evidence="2" key="1">
    <citation type="submission" date="2021-10" db="EMBL/GenBank/DDBJ databases">
        <title>Melipona bicolor Genome sequencing and assembly.</title>
        <authorList>
            <person name="Araujo N.S."/>
            <person name="Arias M.C."/>
        </authorList>
    </citation>
    <scope>NUCLEOTIDE SEQUENCE</scope>
    <source>
        <strain evidence="2">USP_2M_L1-L4_2017</strain>
        <tissue evidence="2">Whole body</tissue>
    </source>
</reference>
<evidence type="ECO:0000313" key="2">
    <source>
        <dbReference type="EMBL" id="KAK1120300.1"/>
    </source>
</evidence>
<organism evidence="2 3">
    <name type="scientific">Melipona bicolor</name>
    <dbReference type="NCBI Taxonomy" id="60889"/>
    <lineage>
        <taxon>Eukaryota</taxon>
        <taxon>Metazoa</taxon>
        <taxon>Ecdysozoa</taxon>
        <taxon>Arthropoda</taxon>
        <taxon>Hexapoda</taxon>
        <taxon>Insecta</taxon>
        <taxon>Pterygota</taxon>
        <taxon>Neoptera</taxon>
        <taxon>Endopterygota</taxon>
        <taxon>Hymenoptera</taxon>
        <taxon>Apocrita</taxon>
        <taxon>Aculeata</taxon>
        <taxon>Apoidea</taxon>
        <taxon>Anthophila</taxon>
        <taxon>Apidae</taxon>
        <taxon>Melipona</taxon>
    </lineage>
</organism>
<feature type="domain" description="DUF5641" evidence="1">
    <location>
        <begin position="1"/>
        <end position="50"/>
    </location>
</feature>
<protein>
    <recommendedName>
        <fullName evidence="1">DUF5641 domain-containing protein</fullName>
    </recommendedName>
</protein>
<accession>A0AA40FK28</accession>
<sequence length="97" mass="10591">MVVLKDENLLPLRWTLGRITALYLGKDGITRALPVEAADRLVERPAAGECILPVDEGGSDPQKIDGIWFRTLGVQSGRYIRESFDLPEPSLSTGVVA</sequence>
<dbReference type="Proteomes" id="UP001177670">
    <property type="component" value="Unassembled WGS sequence"/>
</dbReference>
<proteinExistence type="predicted"/>
<dbReference type="AlphaFoldDB" id="A0AA40FK28"/>
<name>A0AA40FK28_9HYME</name>